<organism evidence="2 3">
    <name type="scientific">Muricoccus roseus</name>
    <dbReference type="NCBI Taxonomy" id="198092"/>
    <lineage>
        <taxon>Bacteria</taxon>
        <taxon>Pseudomonadati</taxon>
        <taxon>Pseudomonadota</taxon>
        <taxon>Alphaproteobacteria</taxon>
        <taxon>Acetobacterales</taxon>
        <taxon>Roseomonadaceae</taxon>
        <taxon>Muricoccus</taxon>
    </lineage>
</organism>
<proteinExistence type="predicted"/>
<reference evidence="2 3" key="1">
    <citation type="submission" date="2016-11" db="EMBL/GenBank/DDBJ databases">
        <authorList>
            <person name="Jaros S."/>
            <person name="Januszkiewicz K."/>
            <person name="Wedrychowicz H."/>
        </authorList>
    </citation>
    <scope>NUCLEOTIDE SEQUENCE [LARGE SCALE GENOMIC DNA]</scope>
    <source>
        <strain evidence="2 3">DSM 14916</strain>
    </source>
</reference>
<dbReference type="GO" id="GO:0003677">
    <property type="term" value="F:DNA binding"/>
    <property type="evidence" value="ECO:0007669"/>
    <property type="project" value="UniProtKB-KW"/>
</dbReference>
<gene>
    <name evidence="2" type="ORF">SAMN02745194_02190</name>
</gene>
<dbReference type="InterPro" id="IPR036390">
    <property type="entry name" value="WH_DNA-bd_sf"/>
</dbReference>
<dbReference type="SUPFAM" id="SSF46785">
    <property type="entry name" value="Winged helix' DNA-binding domain"/>
    <property type="match status" value="1"/>
</dbReference>
<evidence type="ECO:0000259" key="1">
    <source>
        <dbReference type="SMART" id="SM00418"/>
    </source>
</evidence>
<dbReference type="InterPro" id="IPR036388">
    <property type="entry name" value="WH-like_DNA-bd_sf"/>
</dbReference>
<dbReference type="EMBL" id="FQZF01000011">
    <property type="protein sequence ID" value="SHJ28711.1"/>
    <property type="molecule type" value="Genomic_DNA"/>
</dbReference>
<dbReference type="GO" id="GO:0003700">
    <property type="term" value="F:DNA-binding transcription factor activity"/>
    <property type="evidence" value="ECO:0007669"/>
    <property type="project" value="InterPro"/>
</dbReference>
<feature type="domain" description="HTH arsR-type" evidence="1">
    <location>
        <begin position="26"/>
        <end position="103"/>
    </location>
</feature>
<name>A0A1M6I2M3_9PROT</name>
<protein>
    <submittedName>
        <fullName evidence="2">DNA-binding transcriptional regulator, ArsR family</fullName>
    </submittedName>
</protein>
<dbReference type="OrthoDB" id="7192471at2"/>
<evidence type="ECO:0000313" key="2">
    <source>
        <dbReference type="EMBL" id="SHJ28711.1"/>
    </source>
</evidence>
<dbReference type="RefSeq" id="WP_086062111.1">
    <property type="nucleotide sequence ID" value="NZ_FQZF01000011.1"/>
</dbReference>
<dbReference type="PRINTS" id="PR00778">
    <property type="entry name" value="HTHARSR"/>
</dbReference>
<dbReference type="Proteomes" id="UP000184387">
    <property type="component" value="Unassembled WGS sequence"/>
</dbReference>
<dbReference type="Gene3D" id="1.10.10.10">
    <property type="entry name" value="Winged helix-like DNA-binding domain superfamily/Winged helix DNA-binding domain"/>
    <property type="match status" value="1"/>
</dbReference>
<dbReference type="AlphaFoldDB" id="A0A1M6I2M3"/>
<dbReference type="InterPro" id="IPR001845">
    <property type="entry name" value="HTH_ArsR_DNA-bd_dom"/>
</dbReference>
<sequence length="122" mass="13250">MGGIAYLVGMSKALPHPGPEAIDLSAVLDALRDPIRRAIVLMVAEEGERRCSSFLHCTTKTNLTYHVARLREAGVVRVRVEGPARIVSLRRAELDARFPGLLDAVLAGTRQDPPLARLVETA</sequence>
<dbReference type="CDD" id="cd00090">
    <property type="entry name" value="HTH_ARSR"/>
    <property type="match status" value="1"/>
</dbReference>
<dbReference type="STRING" id="198092.SAMN02745194_02190"/>
<accession>A0A1M6I2M3</accession>
<dbReference type="SMART" id="SM00418">
    <property type="entry name" value="HTH_ARSR"/>
    <property type="match status" value="1"/>
</dbReference>
<evidence type="ECO:0000313" key="3">
    <source>
        <dbReference type="Proteomes" id="UP000184387"/>
    </source>
</evidence>
<keyword evidence="3" id="KW-1185">Reference proteome</keyword>
<dbReference type="InterPro" id="IPR011991">
    <property type="entry name" value="ArsR-like_HTH"/>
</dbReference>
<keyword evidence="2" id="KW-0238">DNA-binding</keyword>